<dbReference type="GO" id="GO:0019005">
    <property type="term" value="C:SCF ubiquitin ligase complex"/>
    <property type="evidence" value="ECO:0007669"/>
    <property type="project" value="TreeGrafter"/>
</dbReference>
<dbReference type="SMART" id="SM00367">
    <property type="entry name" value="LRR_CC"/>
    <property type="match status" value="3"/>
</dbReference>
<gene>
    <name evidence="1" type="ORF">Dbus_chr2Lg2401</name>
</gene>
<dbReference type="OMA" id="GCDTNFE"/>
<protein>
    <submittedName>
        <fullName evidence="1">CG9316</fullName>
    </submittedName>
</protein>
<dbReference type="EMBL" id="CP012523">
    <property type="protein sequence ID" value="ALC40316.1"/>
    <property type="molecule type" value="Genomic_DNA"/>
</dbReference>
<dbReference type="AlphaFoldDB" id="A0A0M4E3D3"/>
<reference evidence="1 2" key="1">
    <citation type="submission" date="2015-08" db="EMBL/GenBank/DDBJ databases">
        <title>Ancestral chromatin configuration constrains chromatin evolution on differentiating sex chromosomes in Drosophila.</title>
        <authorList>
            <person name="Zhou Q."/>
            <person name="Bachtrog D."/>
        </authorList>
    </citation>
    <scope>NUCLEOTIDE SEQUENCE [LARGE SCALE GENOMIC DNA]</scope>
    <source>
        <tissue evidence="1">Whole larvae</tissue>
    </source>
</reference>
<dbReference type="PANTHER" id="PTHR13318">
    <property type="entry name" value="PARTNER OF PAIRED, ISOFORM B-RELATED"/>
    <property type="match status" value="1"/>
</dbReference>
<accession>A0A0M4E3D3</accession>
<dbReference type="GO" id="GO:0031146">
    <property type="term" value="P:SCF-dependent proteasomal ubiquitin-dependent protein catabolic process"/>
    <property type="evidence" value="ECO:0007669"/>
    <property type="project" value="TreeGrafter"/>
</dbReference>
<name>A0A0M4E3D3_DROBS</name>
<organism evidence="1 2">
    <name type="scientific">Drosophila busckii</name>
    <name type="common">Fruit fly</name>
    <dbReference type="NCBI Taxonomy" id="30019"/>
    <lineage>
        <taxon>Eukaryota</taxon>
        <taxon>Metazoa</taxon>
        <taxon>Ecdysozoa</taxon>
        <taxon>Arthropoda</taxon>
        <taxon>Hexapoda</taxon>
        <taxon>Insecta</taxon>
        <taxon>Pterygota</taxon>
        <taxon>Neoptera</taxon>
        <taxon>Endopterygota</taxon>
        <taxon>Diptera</taxon>
        <taxon>Brachycera</taxon>
        <taxon>Muscomorpha</taxon>
        <taxon>Ephydroidea</taxon>
        <taxon>Drosophilidae</taxon>
        <taxon>Drosophila</taxon>
    </lineage>
</organism>
<dbReference type="STRING" id="30019.A0A0M4E3D3"/>
<dbReference type="InterPro" id="IPR006553">
    <property type="entry name" value="Leu-rich_rpt_Cys-con_subtyp"/>
</dbReference>
<dbReference type="InterPro" id="IPR032675">
    <property type="entry name" value="LRR_dom_sf"/>
</dbReference>
<dbReference type="SUPFAM" id="SSF52047">
    <property type="entry name" value="RNI-like"/>
    <property type="match status" value="1"/>
</dbReference>
<dbReference type="Gene3D" id="3.80.10.10">
    <property type="entry name" value="Ribonuclease Inhibitor"/>
    <property type="match status" value="2"/>
</dbReference>
<dbReference type="OrthoDB" id="549243at2759"/>
<keyword evidence="2" id="KW-1185">Reference proteome</keyword>
<dbReference type="PANTHER" id="PTHR13318:SF190">
    <property type="entry name" value="PARTNER OF PAIRED, ISOFORM B"/>
    <property type="match status" value="1"/>
</dbReference>
<sequence length="434" mass="49491">MSVFAGLFPKSSQASAKPEPSSHILGLHEEIIRQLFGYLPRLSDKVRLACVAPKFRQAFESWARTSQHTLDAEDVECMRLPDIIDFFKVAGPYITTLTVNCASFEKESLVVEFVSEYCKNLQEIRYTNVTDEFHYRSIMPRLNNLRSVCIDCMDAEDVLNFNLDTNRELESFELVNGCYTGKNLCGFPQLRRLVLRDCLLWNSGEFGIPLRALRTLVLDDCCFEVVNQSLYEKIAECCGLLEELSFSGCDASFEVIAQLPNLQRCTLKTWMTSNELNIGFLSTLAAQHGNKLVYFKLTGQFEISNEHARCLGQLSTLKELHWCNNDVLDDDHFKFFNELHALEVFSMSWCGRVSDVGLMRLVRKCTKLQRIDLKSCDEITDQLVLNAIYCCGKASRRPLLLNVQGTKISSSMLTHPDYEQPQNKVKLNFTNVVV</sequence>
<evidence type="ECO:0000313" key="1">
    <source>
        <dbReference type="EMBL" id="ALC40316.1"/>
    </source>
</evidence>
<dbReference type="Proteomes" id="UP000494163">
    <property type="component" value="Chromosome 2L"/>
</dbReference>
<proteinExistence type="predicted"/>
<evidence type="ECO:0000313" key="2">
    <source>
        <dbReference type="Proteomes" id="UP000494163"/>
    </source>
</evidence>